<evidence type="ECO:0000259" key="5">
    <source>
        <dbReference type="Pfam" id="PF01258"/>
    </source>
</evidence>
<keyword evidence="3" id="KW-0862">Zinc</keyword>
<dbReference type="Gene3D" id="1.20.120.910">
    <property type="entry name" value="DksA, coiled-coil domain"/>
    <property type="match status" value="1"/>
</dbReference>
<accession>A0A846WJC0</accession>
<dbReference type="InterPro" id="IPR037187">
    <property type="entry name" value="DnaK_N"/>
</dbReference>
<evidence type="ECO:0000313" key="7">
    <source>
        <dbReference type="Proteomes" id="UP000563898"/>
    </source>
</evidence>
<dbReference type="PANTHER" id="PTHR33823">
    <property type="entry name" value="RNA POLYMERASE-BINDING TRANSCRIPTION FACTOR DKSA-RELATED"/>
    <property type="match status" value="1"/>
</dbReference>
<dbReference type="RefSeq" id="WP_006371836.1">
    <property type="nucleotide sequence ID" value="NZ_JAAXPC010000004.1"/>
</dbReference>
<evidence type="ECO:0000256" key="2">
    <source>
        <dbReference type="ARBA" id="ARBA00022771"/>
    </source>
</evidence>
<dbReference type="Pfam" id="PF01258">
    <property type="entry name" value="zf-dskA_traR"/>
    <property type="match status" value="1"/>
</dbReference>
<evidence type="ECO:0000313" key="6">
    <source>
        <dbReference type="EMBL" id="NKY01805.1"/>
    </source>
</evidence>
<comment type="caution">
    <text evidence="6">The sequence shown here is derived from an EMBL/GenBank/DDBJ whole genome shotgun (WGS) entry which is preliminary data.</text>
</comment>
<dbReference type="PANTHER" id="PTHR33823:SF2">
    <property type="entry name" value="RNA POLYMERASE-BINDING TRANSCRIPTION FACTOR DKSA"/>
    <property type="match status" value="1"/>
</dbReference>
<dbReference type="EMBL" id="JAAXPC010000004">
    <property type="protein sequence ID" value="NKY01805.1"/>
    <property type="molecule type" value="Genomic_DNA"/>
</dbReference>
<name>A0A846WJC0_9ACTN</name>
<proteinExistence type="predicted"/>
<evidence type="ECO:0000256" key="4">
    <source>
        <dbReference type="PROSITE-ProRule" id="PRU00510"/>
    </source>
</evidence>
<dbReference type="InterPro" id="IPR000962">
    <property type="entry name" value="Znf_DskA_TraR"/>
</dbReference>
<protein>
    <submittedName>
        <fullName evidence="6">Conjugal transfer protein TraR</fullName>
    </submittedName>
</protein>
<dbReference type="Proteomes" id="UP000563898">
    <property type="component" value="Unassembled WGS sequence"/>
</dbReference>
<reference evidence="6 7" key="1">
    <citation type="submission" date="2020-04" db="EMBL/GenBank/DDBJ databases">
        <title>MicrobeNet Type strains.</title>
        <authorList>
            <person name="Nicholson A.C."/>
        </authorList>
    </citation>
    <scope>NUCLEOTIDE SEQUENCE [LARGE SCALE GENOMIC DNA]</scope>
    <source>
        <strain evidence="6 7">ATCC BAA-14</strain>
    </source>
</reference>
<keyword evidence="1" id="KW-0479">Metal-binding</keyword>
<dbReference type="PROSITE" id="PS51128">
    <property type="entry name" value="ZF_DKSA_2"/>
    <property type="match status" value="1"/>
</dbReference>
<dbReference type="SUPFAM" id="SSF109635">
    <property type="entry name" value="DnaK suppressor protein DksA, alpha-hairpin domain"/>
    <property type="match status" value="1"/>
</dbReference>
<feature type="domain" description="Zinc finger DksA/TraR C4-type" evidence="5">
    <location>
        <begin position="90"/>
        <end position="122"/>
    </location>
</feature>
<organism evidence="6 7">
    <name type="scientific">Gordonia polyisoprenivorans</name>
    <dbReference type="NCBI Taxonomy" id="84595"/>
    <lineage>
        <taxon>Bacteria</taxon>
        <taxon>Bacillati</taxon>
        <taxon>Actinomycetota</taxon>
        <taxon>Actinomycetes</taxon>
        <taxon>Mycobacteriales</taxon>
        <taxon>Gordoniaceae</taxon>
        <taxon>Gordonia</taxon>
    </lineage>
</organism>
<dbReference type="PROSITE" id="PS01102">
    <property type="entry name" value="ZF_DKSA_1"/>
    <property type="match status" value="1"/>
</dbReference>
<dbReference type="AlphaFoldDB" id="A0A846WJC0"/>
<dbReference type="GO" id="GO:0008270">
    <property type="term" value="F:zinc ion binding"/>
    <property type="evidence" value="ECO:0007669"/>
    <property type="project" value="UniProtKB-KW"/>
</dbReference>
<evidence type="ECO:0000256" key="3">
    <source>
        <dbReference type="ARBA" id="ARBA00022833"/>
    </source>
</evidence>
<evidence type="ECO:0000256" key="1">
    <source>
        <dbReference type="ARBA" id="ARBA00022723"/>
    </source>
</evidence>
<sequence length="128" mass="13925">MDRDGDRRDRSDPSREALRAERARTAALIDALSQRLSAVIEATADEAADDEHDPEGSTLAVERGQLVAQVERSRARLVEIDAALERVGHGKYGRCETCGSPIGAERLGVLPAARQCVACAMRNPTSRW</sequence>
<keyword evidence="2" id="KW-0863">Zinc-finger</keyword>
<dbReference type="SUPFAM" id="SSF57716">
    <property type="entry name" value="Glucocorticoid receptor-like (DNA-binding domain)"/>
    <property type="match status" value="1"/>
</dbReference>
<dbReference type="InterPro" id="IPR020458">
    <property type="entry name" value="Znf_DskA_TraR_CS"/>
</dbReference>
<feature type="zinc finger region" description="dksA C4-type" evidence="4">
    <location>
        <begin position="95"/>
        <end position="119"/>
    </location>
</feature>
<gene>
    <name evidence="6" type="ORF">HGA05_09495</name>
</gene>